<evidence type="ECO:0000256" key="3">
    <source>
        <dbReference type="ARBA" id="ARBA00022630"/>
    </source>
</evidence>
<proteinExistence type="inferred from homology"/>
<comment type="cofactor">
    <cofactor evidence="1">
        <name>FAD</name>
        <dbReference type="ChEBI" id="CHEBI:57692"/>
    </cofactor>
</comment>
<feature type="domain" description="Acyl-CoA dehydrogenase 11-like C-terminal" evidence="8">
    <location>
        <begin position="532"/>
        <end position="637"/>
    </location>
</feature>
<evidence type="ECO:0000259" key="8">
    <source>
        <dbReference type="Pfam" id="PF22217"/>
    </source>
</evidence>
<dbReference type="Gene3D" id="6.10.250.600">
    <property type="match status" value="3"/>
</dbReference>
<dbReference type="PROSITE" id="PS00073">
    <property type="entry name" value="ACYL_COA_DH_2"/>
    <property type="match status" value="3"/>
</dbReference>
<dbReference type="Pfam" id="PF00441">
    <property type="entry name" value="Acyl-CoA_dh_1"/>
    <property type="match status" value="3"/>
</dbReference>
<dbReference type="SUPFAM" id="SSF47203">
    <property type="entry name" value="Acyl-CoA dehydrogenase C-terminal domain-like"/>
    <property type="match status" value="3"/>
</dbReference>
<keyword evidence="3" id="KW-0285">Flavoprotein</keyword>
<evidence type="ECO:0000313" key="9">
    <source>
        <dbReference type="EMBL" id="KAK0057259.1"/>
    </source>
</evidence>
<dbReference type="InterPro" id="IPR052904">
    <property type="entry name" value="Acyl-CoA_dehydrogenase-like"/>
</dbReference>
<dbReference type="SUPFAM" id="SSF56645">
    <property type="entry name" value="Acyl-CoA dehydrogenase NM domain-like"/>
    <property type="match status" value="3"/>
</dbReference>
<reference evidence="9" key="2">
    <citation type="submission" date="2023-04" db="EMBL/GenBank/DDBJ databases">
        <authorList>
            <person name="Bu L."/>
            <person name="Lu L."/>
            <person name="Laidemitt M.R."/>
            <person name="Zhang S.M."/>
            <person name="Mutuku M."/>
            <person name="Mkoji G."/>
            <person name="Steinauer M."/>
            <person name="Loker E.S."/>
        </authorList>
    </citation>
    <scope>NUCLEOTIDE SEQUENCE</scope>
    <source>
        <strain evidence="9">KasaAsao</strain>
        <tissue evidence="9">Whole Snail</tissue>
    </source>
</reference>
<dbReference type="InterPro" id="IPR041504">
    <property type="entry name" value="AidB_N"/>
</dbReference>
<feature type="domain" description="Acyl-CoA oxidase/dehydrogenase middle" evidence="6">
    <location>
        <begin position="1448"/>
        <end position="1551"/>
    </location>
</feature>
<dbReference type="EMBL" id="JASAOG010000056">
    <property type="protein sequence ID" value="KAK0057259.1"/>
    <property type="molecule type" value="Genomic_DNA"/>
</dbReference>
<feature type="domain" description="Acyl-CoA oxidase/dehydrogenase middle" evidence="6">
    <location>
        <begin position="849"/>
        <end position="952"/>
    </location>
</feature>
<evidence type="ECO:0000256" key="2">
    <source>
        <dbReference type="ARBA" id="ARBA00009347"/>
    </source>
</evidence>
<dbReference type="GO" id="GO:0003995">
    <property type="term" value="F:acyl-CoA dehydrogenase activity"/>
    <property type="evidence" value="ECO:0007669"/>
    <property type="project" value="InterPro"/>
</dbReference>
<organism evidence="9 10">
    <name type="scientific">Biomphalaria pfeifferi</name>
    <name type="common">Bloodfluke planorb</name>
    <name type="synonym">Freshwater snail</name>
    <dbReference type="NCBI Taxonomy" id="112525"/>
    <lineage>
        <taxon>Eukaryota</taxon>
        <taxon>Metazoa</taxon>
        <taxon>Spiralia</taxon>
        <taxon>Lophotrochozoa</taxon>
        <taxon>Mollusca</taxon>
        <taxon>Gastropoda</taxon>
        <taxon>Heterobranchia</taxon>
        <taxon>Euthyneura</taxon>
        <taxon>Panpulmonata</taxon>
        <taxon>Hygrophila</taxon>
        <taxon>Lymnaeoidea</taxon>
        <taxon>Planorbidae</taxon>
        <taxon>Biomphalaria</taxon>
    </lineage>
</organism>
<feature type="domain" description="Acyl-CoA dehydrogenase/oxidase C-terminal" evidence="5">
    <location>
        <begin position="364"/>
        <end position="525"/>
    </location>
</feature>
<dbReference type="InterPro" id="IPR009100">
    <property type="entry name" value="AcylCoA_DH/oxidase_NM_dom_sf"/>
</dbReference>
<keyword evidence="4" id="KW-0274">FAD</keyword>
<evidence type="ECO:0000256" key="1">
    <source>
        <dbReference type="ARBA" id="ARBA00001974"/>
    </source>
</evidence>
<keyword evidence="10" id="KW-1185">Reference proteome</keyword>
<dbReference type="InterPro" id="IPR006091">
    <property type="entry name" value="Acyl-CoA_Oxase/DH_mid-dom"/>
</dbReference>
<evidence type="ECO:0000256" key="4">
    <source>
        <dbReference type="ARBA" id="ARBA00022827"/>
    </source>
</evidence>
<dbReference type="Gene3D" id="2.40.110.20">
    <property type="match status" value="3"/>
</dbReference>
<evidence type="ECO:0000313" key="10">
    <source>
        <dbReference type="Proteomes" id="UP001233172"/>
    </source>
</evidence>
<feature type="domain" description="Acyl-CoA dehydrogenase 11-like C-terminal" evidence="8">
    <location>
        <begin position="1730"/>
        <end position="1847"/>
    </location>
</feature>
<feature type="domain" description="Acyl-CoA dehydrogenase/oxidase C-terminal" evidence="5">
    <location>
        <begin position="1562"/>
        <end position="1723"/>
    </location>
</feature>
<dbReference type="Proteomes" id="UP001233172">
    <property type="component" value="Unassembled WGS sequence"/>
</dbReference>
<feature type="domain" description="Acyl-CoA dehydrogenase 11-like C-terminal" evidence="8">
    <location>
        <begin position="1131"/>
        <end position="1236"/>
    </location>
</feature>
<dbReference type="Pfam" id="PF22217">
    <property type="entry name" value="ACDH-11_C"/>
    <property type="match status" value="3"/>
</dbReference>
<dbReference type="PANTHER" id="PTHR42707:SF2">
    <property type="entry name" value="ACD11 DEHYDROGENASE"/>
    <property type="match status" value="1"/>
</dbReference>
<evidence type="ECO:0000259" key="5">
    <source>
        <dbReference type="Pfam" id="PF00441"/>
    </source>
</evidence>
<name>A0AAD8FBP7_BIOPF</name>
<feature type="domain" description="Acyl-CoA oxidase/dehydrogenase middle" evidence="6">
    <location>
        <begin position="250"/>
        <end position="353"/>
    </location>
</feature>
<dbReference type="InterPro" id="IPR009075">
    <property type="entry name" value="AcylCo_DH/oxidase_C"/>
</dbReference>
<dbReference type="InterPro" id="IPR053998">
    <property type="entry name" value="ACDH-11_C"/>
</dbReference>
<dbReference type="PANTHER" id="PTHR42707">
    <property type="entry name" value="ACYL-COA DEHYDROGENASE"/>
    <property type="match status" value="1"/>
</dbReference>
<evidence type="ECO:0000259" key="6">
    <source>
        <dbReference type="Pfam" id="PF02770"/>
    </source>
</evidence>
<feature type="domain" description="Adaptive response protein AidB N-terminal" evidence="7">
    <location>
        <begin position="1287"/>
        <end position="1423"/>
    </location>
</feature>
<dbReference type="Pfam" id="PF18158">
    <property type="entry name" value="AidB_N"/>
    <property type="match status" value="3"/>
</dbReference>
<sequence>MTLYQFLTKSSYFIKPLGSQSQKKIQITKTICRAVSTTQQTTGAQSSQLECEIQENVSNDELYLNKIYRSIPFSHAKLGKFYQDRPALENQYTQDAFLRSFLRRHLPSKHFKLVDEDLNRFGNRVTKDIYELSLQLEAEQPKLEQIDAWGKRTDKLILSTAWPQMKEIAAEEGMIACGYERKFDEWSRLFQISKFYLFEPSGGLFGCPLAMTNGAAKTLEVLKDKHSWVYDKAFSRMISRDPNTFWTSGQWMTEKQGGSDVARGTETIAVPQSDGSYKLYGYKWFSSSTDADISLTLARIVAKSGSVIEGTKGLSLFYLEVRDENGIMNNIQMLKLKNKLGTKQLPTAELLIDGARAFKISEDGRGVASMANMLTMTRIHTAMGAASSMRRMVNLARDYSTRRKAFGKILHQHPLHVNTLAFMEIETRAATILVLEIARLLGRQEVLGKGKELEDEAEVLRLIVPLAKLYVSKQAVSVVSEGLECFGGQGYIEDTDLPRMLRDTQVNAIWEGTTNILSLDVLRAITKSSGTVLKCFHEDVTRRIQAGRSNAELQEALTAVHQSVNNVLGFASKLSPGLVEMAARDFAFSLARIYMGALLLEHACHTDATQMDIVTAKSQSQKKIQITKTICRAVSTTQQTTGAQSSQLECEIQENVSNDELYLNKIYRSIPFSHAKLGKFYQDRPALENQYTQDAFLRSFLRRHLPSKHFKLVDEDLNRFGNRVTKDIYELSLQLEAEQPKLEQIDAWGKRTDKLILSTAWPQMKEIAAEEGMIACGYERKFDEWSWLFQISKFYLFEPSGGLFGCPLAMTNGAAKTLEVLKDKHSWVYDKAFSRMISRDPNTFWTSGQWMTEKQGGSDVARGTETIAVPQSDGSYKLYGYKWFSSSTDADISLTLARIVAKSGSVIEGTKGLSLFYLEVRDENGIMNNIQMLKLKNKLGTKQLPTAELLIDGARAFKISEDGRGVASMANMLTMTRIHTAMGAASSMRRMVNLARDYSTRRKAFGKILHQHPLHVNTLAFMEIETRAATILVLEIARLLGRQEVLGKGKELEDEAEVLRLIVPLAKLYVSKQAVSVVSEGLECFGGQGYIEDTDLPRMLRDTQVNAIWEGTTNILSLDVLRAITKSSGTVLKCFHEDVTRRIQAGRSNAELQEALTAVHQSVNNVLGFASKLSPGLVEMVARDFAFSLARIYMGALLLEHACHTDATQMDIVTAKSQSQKKIQITKTICRAVSTTQQTTGAQSSQLECEIQENVSNDELYLNKIYRSIPFSHAKLGKFYQDRPALENQYTQDAFLRSFLRRHLPSKHFKLVDEDLNRFGNRVTKDIYELSLQLEAEQPKLEQIDAWGKRTDKLILSTAWPQMKEIAAEEGMIACGYERKFDEWSRLFQISKFYLFEPSGGLFGCPLAMTNGAAKTLEVLKDKHSWVYDKAFSRMISRDPNTFWTSGQWMTEKQGGSDVARGTETIAVPQSDGSYKLYGYKWFSSSTDADISLTLARIVAKSGSVIEGTKGLSLFYLEVRDENGIMNNIQMLKLKNKLGTKQLPTAELLIDGARAFKISEDGRGVASMANMLTMTRIHTAMGAASSMRRMVNLARDYSTRRKAFGKILHQHPLHVNTLAFMEIETRAATILVLEIARLLGRQEVLGKGKELEDEAEVLRLIVPLAKLYVSKQAVSVVSEGLECFGGQGYIEDTDLPRMLRDTQVNAIWEGTTNILSLDVLRAITKSSGTVLKCFHEDVTRRIQAGRSNAELQEALTAVHQSVNNVLGFASKLSPGLVEMVARDFAFSLARIYMGALLLEHACHTDATQMDIVTAKRWCEKDLAPLCTQGGHKNFTQKSMEQNLALVFDGYLHPSRL</sequence>
<comment type="similarity">
    <text evidence="2">Belongs to the acyl-CoA dehydrogenase family.</text>
</comment>
<dbReference type="InterPro" id="IPR006089">
    <property type="entry name" value="Acyl-CoA_DH_CS"/>
</dbReference>
<comment type="caution">
    <text evidence="9">The sequence shown here is derived from an EMBL/GenBank/DDBJ whole genome shotgun (WGS) entry which is preliminary data.</text>
</comment>
<feature type="domain" description="Adaptive response protein AidB N-terminal" evidence="7">
    <location>
        <begin position="688"/>
        <end position="824"/>
    </location>
</feature>
<protein>
    <submittedName>
        <fullName evidence="9">Acyl-CoA dehydrogenase family member 11</fullName>
    </submittedName>
</protein>
<evidence type="ECO:0000259" key="7">
    <source>
        <dbReference type="Pfam" id="PF18158"/>
    </source>
</evidence>
<dbReference type="InterPro" id="IPR036250">
    <property type="entry name" value="AcylCo_DH-like_C"/>
</dbReference>
<accession>A0AAD8FBP7</accession>
<feature type="domain" description="Adaptive response protein AidB N-terminal" evidence="7">
    <location>
        <begin position="89"/>
        <end position="225"/>
    </location>
</feature>
<feature type="domain" description="Acyl-CoA dehydrogenase/oxidase C-terminal" evidence="5">
    <location>
        <begin position="963"/>
        <end position="1124"/>
    </location>
</feature>
<dbReference type="Pfam" id="PF02770">
    <property type="entry name" value="Acyl-CoA_dh_M"/>
    <property type="match status" value="3"/>
</dbReference>
<gene>
    <name evidence="9" type="ORF">Bpfe_013352</name>
</gene>
<dbReference type="Gene3D" id="1.20.140.10">
    <property type="entry name" value="Butyryl-CoA Dehydrogenase, subunit A, domain 3"/>
    <property type="match status" value="3"/>
</dbReference>
<reference evidence="9" key="1">
    <citation type="journal article" date="2023" name="PLoS Negl. Trop. Dis.">
        <title>A genome sequence for Biomphalaria pfeifferi, the major vector snail for the human-infecting parasite Schistosoma mansoni.</title>
        <authorList>
            <person name="Bu L."/>
            <person name="Lu L."/>
            <person name="Laidemitt M.R."/>
            <person name="Zhang S.M."/>
            <person name="Mutuku M."/>
            <person name="Mkoji G."/>
            <person name="Steinauer M."/>
            <person name="Loker E.S."/>
        </authorList>
    </citation>
    <scope>NUCLEOTIDE SEQUENCE</scope>
    <source>
        <strain evidence="9">KasaAsao</strain>
    </source>
</reference>